<evidence type="ECO:0000256" key="1">
    <source>
        <dbReference type="SAM" id="SignalP"/>
    </source>
</evidence>
<gene>
    <name evidence="2" type="ORF">LX32DRAFT_634577</name>
</gene>
<feature type="signal peptide" evidence="1">
    <location>
        <begin position="1"/>
        <end position="20"/>
    </location>
</feature>
<dbReference type="EMBL" id="MU842816">
    <property type="protein sequence ID" value="KAK2034170.1"/>
    <property type="molecule type" value="Genomic_DNA"/>
</dbReference>
<keyword evidence="1" id="KW-0732">Signal</keyword>
<dbReference type="AlphaFoldDB" id="A0AAD9M8V1"/>
<proteinExistence type="predicted"/>
<sequence length="102" mass="11095">MKSLIVNALIAASVAGVTEACATYNQCRCTMADNTINNTITQQACDYLVSSLNVPPSEFGTQSDSSLTTWCLRWGKEIDNCQMREACASVNATGSDSWCEKW</sequence>
<accession>A0AAD9M8V1</accession>
<organism evidence="2 3">
    <name type="scientific">Colletotrichum zoysiae</name>
    <dbReference type="NCBI Taxonomy" id="1216348"/>
    <lineage>
        <taxon>Eukaryota</taxon>
        <taxon>Fungi</taxon>
        <taxon>Dikarya</taxon>
        <taxon>Ascomycota</taxon>
        <taxon>Pezizomycotina</taxon>
        <taxon>Sordariomycetes</taxon>
        <taxon>Hypocreomycetidae</taxon>
        <taxon>Glomerellales</taxon>
        <taxon>Glomerellaceae</taxon>
        <taxon>Colletotrichum</taxon>
        <taxon>Colletotrichum graminicola species complex</taxon>
    </lineage>
</organism>
<name>A0AAD9M8V1_9PEZI</name>
<evidence type="ECO:0000313" key="3">
    <source>
        <dbReference type="Proteomes" id="UP001232148"/>
    </source>
</evidence>
<keyword evidence="3" id="KW-1185">Reference proteome</keyword>
<feature type="chain" id="PRO_5041958696" evidence="1">
    <location>
        <begin position="21"/>
        <end position="102"/>
    </location>
</feature>
<comment type="caution">
    <text evidence="2">The sequence shown here is derived from an EMBL/GenBank/DDBJ whole genome shotgun (WGS) entry which is preliminary data.</text>
</comment>
<dbReference type="Proteomes" id="UP001232148">
    <property type="component" value="Unassembled WGS sequence"/>
</dbReference>
<reference evidence="2" key="1">
    <citation type="submission" date="2021-06" db="EMBL/GenBank/DDBJ databases">
        <title>Comparative genomics, transcriptomics and evolutionary studies reveal genomic signatures of adaptation to plant cell wall in hemibiotrophic fungi.</title>
        <authorList>
            <consortium name="DOE Joint Genome Institute"/>
            <person name="Baroncelli R."/>
            <person name="Diaz J.F."/>
            <person name="Benocci T."/>
            <person name="Peng M."/>
            <person name="Battaglia E."/>
            <person name="Haridas S."/>
            <person name="Andreopoulos W."/>
            <person name="Labutti K."/>
            <person name="Pangilinan J."/>
            <person name="Floch G.L."/>
            <person name="Makela M.R."/>
            <person name="Henrissat B."/>
            <person name="Grigoriev I.V."/>
            <person name="Crouch J.A."/>
            <person name="De Vries R.P."/>
            <person name="Sukno S.A."/>
            <person name="Thon M.R."/>
        </authorList>
    </citation>
    <scope>NUCLEOTIDE SEQUENCE</scope>
    <source>
        <strain evidence="2">MAFF235873</strain>
    </source>
</reference>
<protein>
    <submittedName>
        <fullName evidence="2">Uncharacterized protein</fullName>
    </submittedName>
</protein>
<evidence type="ECO:0000313" key="2">
    <source>
        <dbReference type="EMBL" id="KAK2034170.1"/>
    </source>
</evidence>